<accession>A0A0M3IK22</accession>
<dbReference type="WBParaSite" id="ALUE_0001906301-mRNA-1">
    <property type="protein sequence ID" value="ALUE_0001906301-mRNA-1"/>
    <property type="gene ID" value="ALUE_0001906301"/>
</dbReference>
<organism evidence="1 2">
    <name type="scientific">Ascaris lumbricoides</name>
    <name type="common">Giant roundworm</name>
    <dbReference type="NCBI Taxonomy" id="6252"/>
    <lineage>
        <taxon>Eukaryota</taxon>
        <taxon>Metazoa</taxon>
        <taxon>Ecdysozoa</taxon>
        <taxon>Nematoda</taxon>
        <taxon>Chromadorea</taxon>
        <taxon>Rhabditida</taxon>
        <taxon>Spirurina</taxon>
        <taxon>Ascaridomorpha</taxon>
        <taxon>Ascaridoidea</taxon>
        <taxon>Ascarididae</taxon>
        <taxon>Ascaris</taxon>
    </lineage>
</organism>
<dbReference type="AlphaFoldDB" id="A0A0M3IK22"/>
<sequence>MYLTSILSAVKRANGMFHGYPKTYSRVFNILQSLSYLFKMSDRLIAEQHSEKNVSVKLANIRKDERVEIFIDQVNSNETLINERRICVVVVVCSTVSGVHQLRVANDDGNQIWHFVVVGEHIFRAVVRRLLITPPESFCLIVV</sequence>
<evidence type="ECO:0000313" key="2">
    <source>
        <dbReference type="WBParaSite" id="ALUE_0001906301-mRNA-1"/>
    </source>
</evidence>
<evidence type="ECO:0000313" key="1">
    <source>
        <dbReference type="Proteomes" id="UP000036681"/>
    </source>
</evidence>
<keyword evidence="1" id="KW-1185">Reference proteome</keyword>
<dbReference type="Proteomes" id="UP000036681">
    <property type="component" value="Unplaced"/>
</dbReference>
<name>A0A0M3IK22_ASCLU</name>
<proteinExistence type="predicted"/>
<reference evidence="2" key="1">
    <citation type="submission" date="2017-02" db="UniProtKB">
        <authorList>
            <consortium name="WormBaseParasite"/>
        </authorList>
    </citation>
    <scope>IDENTIFICATION</scope>
</reference>
<protein>
    <submittedName>
        <fullName evidence="2">Kinesin motor domain-containing protein</fullName>
    </submittedName>
</protein>